<accession>A0A6U3YPQ4</accession>
<evidence type="ECO:0000313" key="4">
    <source>
        <dbReference type="EMBL" id="CAD9625072.1"/>
    </source>
</evidence>
<dbReference type="PANTHER" id="PTHR13151">
    <property type="entry name" value="CBF1 INTERACTING COREPRESSOR CIR"/>
    <property type="match status" value="1"/>
</dbReference>
<dbReference type="SMART" id="SM01083">
    <property type="entry name" value="Cir_N"/>
    <property type="match status" value="1"/>
</dbReference>
<feature type="domain" description="CBF1-interacting co-repressor CIR N-terminal" evidence="2">
    <location>
        <begin position="12"/>
        <end position="48"/>
    </location>
</feature>
<dbReference type="InterPro" id="IPR019339">
    <property type="entry name" value="CIR_N_dom"/>
</dbReference>
<dbReference type="EMBL" id="HBGZ01028216">
    <property type="protein sequence ID" value="CAD9625070.1"/>
    <property type="molecule type" value="Transcribed_RNA"/>
</dbReference>
<evidence type="ECO:0000256" key="1">
    <source>
        <dbReference type="SAM" id="MobiDB-lite"/>
    </source>
</evidence>
<reference evidence="3" key="1">
    <citation type="submission" date="2021-01" db="EMBL/GenBank/DDBJ databases">
        <authorList>
            <person name="Corre E."/>
            <person name="Pelletier E."/>
            <person name="Niang G."/>
            <person name="Scheremetjew M."/>
            <person name="Finn R."/>
            <person name="Kale V."/>
            <person name="Holt S."/>
            <person name="Cochrane G."/>
            <person name="Meng A."/>
            <person name="Brown T."/>
            <person name="Cohen L."/>
        </authorList>
    </citation>
    <scope>NUCLEOTIDE SEQUENCE</scope>
    <source>
        <strain evidence="3">SM1012Den-03</strain>
    </source>
</reference>
<dbReference type="GO" id="GO:0003714">
    <property type="term" value="F:transcription corepressor activity"/>
    <property type="evidence" value="ECO:0007669"/>
    <property type="project" value="InterPro"/>
</dbReference>
<sequence length="404" mass="45490">MGGGLTFLSKKSFNPANWSNQRRVWEAQQNSETEKRRIVEREAQIKREQEEEELARVVGGEEEGGRKALGFMYDGGKIPGLKKEVDGNNEDDDNNEHELKRVNSGGDDNESNLFQRQPGDDDAAAAFRAMLAQGVAADDTDKQLDETNQHDDVTDAQTTEDAEDDSNKNETKDNRTKLEKAVGRGINSGSGVTLAQQMERFPMLKGAPMVLQKQKNTGGDGEKNEQAASATGMNFKPLGAVLRNVQCMACKQWGHTRGERECELSGWDPFRMSAPAAAATTTATTTATASADPDNMADKFTSAPTTLQPDLDKMEEKPARQKSERKHKKRRKGDRNERKKKSKKHKRRRRERSPSYSSDSYSSSYDSYSSDEERYKKRRRDYSSDDSDSRRRSRKGRRKKSSRK</sequence>
<organism evidence="3">
    <name type="scientific">Skeletonema marinoi</name>
    <dbReference type="NCBI Taxonomy" id="267567"/>
    <lineage>
        <taxon>Eukaryota</taxon>
        <taxon>Sar</taxon>
        <taxon>Stramenopiles</taxon>
        <taxon>Ochrophyta</taxon>
        <taxon>Bacillariophyta</taxon>
        <taxon>Coscinodiscophyceae</taxon>
        <taxon>Thalassiosirophycidae</taxon>
        <taxon>Thalassiosirales</taxon>
        <taxon>Skeletonemataceae</taxon>
        <taxon>Skeletonema</taxon>
        <taxon>Skeletonema marinoi-dohrnii complex</taxon>
    </lineage>
</organism>
<feature type="region of interest" description="Disordered" evidence="1">
    <location>
        <begin position="276"/>
        <end position="404"/>
    </location>
</feature>
<feature type="compositionally biased region" description="Basic residues" evidence="1">
    <location>
        <begin position="323"/>
        <end position="351"/>
    </location>
</feature>
<feature type="compositionally biased region" description="Basic and acidic residues" evidence="1">
    <location>
        <begin position="310"/>
        <end position="322"/>
    </location>
</feature>
<proteinExistence type="predicted"/>
<feature type="compositionally biased region" description="Low complexity" evidence="1">
    <location>
        <begin position="354"/>
        <end position="368"/>
    </location>
</feature>
<name>A0A6U3YPQ4_9STRA</name>
<feature type="compositionally biased region" description="Basic and acidic residues" evidence="1">
    <location>
        <begin position="371"/>
        <end position="390"/>
    </location>
</feature>
<gene>
    <name evidence="3" type="ORF">SMAR0320_LOCUS20086</name>
    <name evidence="4" type="ORF">SMAR0320_LOCUS20087</name>
</gene>
<evidence type="ECO:0000259" key="2">
    <source>
        <dbReference type="SMART" id="SM01083"/>
    </source>
</evidence>
<feature type="compositionally biased region" description="Low complexity" evidence="1">
    <location>
        <begin position="276"/>
        <end position="289"/>
    </location>
</feature>
<dbReference type="EMBL" id="HBGZ01028217">
    <property type="protein sequence ID" value="CAD9625072.1"/>
    <property type="molecule type" value="Transcribed_RNA"/>
</dbReference>
<dbReference type="PANTHER" id="PTHR13151:SF2">
    <property type="entry name" value="COREPRESSOR INTERACTING WITH RBPJ 1"/>
    <property type="match status" value="1"/>
</dbReference>
<feature type="compositionally biased region" description="Basic and acidic residues" evidence="1">
    <location>
        <begin position="139"/>
        <end position="153"/>
    </location>
</feature>
<feature type="region of interest" description="Disordered" evidence="1">
    <location>
        <begin position="56"/>
        <end position="191"/>
    </location>
</feature>
<dbReference type="Pfam" id="PF10197">
    <property type="entry name" value="Cir_N"/>
    <property type="match status" value="1"/>
</dbReference>
<dbReference type="AlphaFoldDB" id="A0A6U3YPQ4"/>
<dbReference type="GO" id="GO:0005634">
    <property type="term" value="C:nucleus"/>
    <property type="evidence" value="ECO:0007669"/>
    <property type="project" value="TreeGrafter"/>
</dbReference>
<feature type="compositionally biased region" description="Basic residues" evidence="1">
    <location>
        <begin position="391"/>
        <end position="404"/>
    </location>
</feature>
<protein>
    <recommendedName>
        <fullName evidence="2">CBF1-interacting co-repressor CIR N-terminal domain-containing protein</fullName>
    </recommendedName>
</protein>
<evidence type="ECO:0000313" key="3">
    <source>
        <dbReference type="EMBL" id="CAD9625070.1"/>
    </source>
</evidence>
<dbReference type="InterPro" id="IPR040014">
    <property type="entry name" value="CIR1"/>
</dbReference>
<feature type="compositionally biased region" description="Basic and acidic residues" evidence="1">
    <location>
        <begin position="165"/>
        <end position="182"/>
    </location>
</feature>